<dbReference type="Proteomes" id="UP000036958">
    <property type="component" value="Unassembled WGS sequence"/>
</dbReference>
<gene>
    <name evidence="1" type="ORF">NC99_30280</name>
</gene>
<dbReference type="EMBL" id="LGIA01000171">
    <property type="protein sequence ID" value="KOH44035.1"/>
    <property type="molecule type" value="Genomic_DNA"/>
</dbReference>
<keyword evidence="2" id="KW-1185">Reference proteome</keyword>
<comment type="caution">
    <text evidence="1">The sequence shown here is derived from an EMBL/GenBank/DDBJ whole genome shotgun (WGS) entry which is preliminary data.</text>
</comment>
<protein>
    <submittedName>
        <fullName evidence="1">Uncharacterized protein</fullName>
    </submittedName>
</protein>
<sequence>MDDNEDFDPFKGKSKEERRELEEFARRYFSIRAEMDKLEEESKVYYAQRGRFIDRLPREVRAVSIDFYPKYRPVFPGVNSDLEDVALLLFDDVTNLCDHYIDEKPGYYRKLYEASFELRTGLDYFKDRTNIPRYKEIMQVVSRNFEREYVEGFYFECYRKHLHLLLKRLSTEFTPQIYELPGLGLRELDGLLYIAMLDIFDIICNAEPPQSHQSGSIPSI</sequence>
<name>A0A0L8V6C1_9BACT</name>
<evidence type="ECO:0000313" key="2">
    <source>
        <dbReference type="Proteomes" id="UP000036958"/>
    </source>
</evidence>
<evidence type="ECO:0000313" key="1">
    <source>
        <dbReference type="EMBL" id="KOH44035.1"/>
    </source>
</evidence>
<organism evidence="1 2">
    <name type="scientific">Sunxiuqinia dokdonensis</name>
    <dbReference type="NCBI Taxonomy" id="1409788"/>
    <lineage>
        <taxon>Bacteria</taxon>
        <taxon>Pseudomonadati</taxon>
        <taxon>Bacteroidota</taxon>
        <taxon>Bacteroidia</taxon>
        <taxon>Marinilabiliales</taxon>
        <taxon>Prolixibacteraceae</taxon>
        <taxon>Sunxiuqinia</taxon>
    </lineage>
</organism>
<dbReference type="RefSeq" id="WP_053184755.1">
    <property type="nucleotide sequence ID" value="NZ_LGIA01000171.1"/>
</dbReference>
<accession>A0A0L8V6C1</accession>
<reference evidence="2" key="1">
    <citation type="submission" date="2015-07" db="EMBL/GenBank/DDBJ databases">
        <title>Genome sequencing of Sunxiuqinia dokdonensis strain SK.</title>
        <authorList>
            <person name="Ahn S."/>
            <person name="Kim B.-C."/>
        </authorList>
    </citation>
    <scope>NUCLEOTIDE SEQUENCE [LARGE SCALE GENOMIC DNA]</scope>
    <source>
        <strain evidence="2">SK</strain>
    </source>
</reference>
<proteinExistence type="predicted"/>
<dbReference type="AlphaFoldDB" id="A0A0L8V6C1"/>
<dbReference type="STRING" id="1409788.NC99_30280"/>